<evidence type="ECO:0000313" key="2">
    <source>
        <dbReference type="EMBL" id="KUK17725.1"/>
    </source>
</evidence>
<accession>A0A117L1W5</accession>
<proteinExistence type="predicted"/>
<dbReference type="CDD" id="cd02042">
    <property type="entry name" value="ParAB_family"/>
    <property type="match status" value="1"/>
</dbReference>
<dbReference type="InterPro" id="IPR027417">
    <property type="entry name" value="P-loop_NTPase"/>
</dbReference>
<name>A0A117L1W5_9EURY</name>
<dbReference type="FunFam" id="3.40.50.300:FF:000285">
    <property type="entry name" value="Sporulation initiation inhibitor Soj"/>
    <property type="match status" value="1"/>
</dbReference>
<dbReference type="PANTHER" id="PTHR13696">
    <property type="entry name" value="P-LOOP CONTAINING NUCLEOSIDE TRIPHOSPHATE HYDROLASE"/>
    <property type="match status" value="1"/>
</dbReference>
<evidence type="ECO:0000259" key="1">
    <source>
        <dbReference type="Pfam" id="PF13614"/>
    </source>
</evidence>
<dbReference type="Gene3D" id="3.40.50.300">
    <property type="entry name" value="P-loop containing nucleotide triphosphate hydrolases"/>
    <property type="match status" value="1"/>
</dbReference>
<reference evidence="3" key="1">
    <citation type="journal article" date="2015" name="MBio">
        <title>Genome-Resolved Metagenomic Analysis Reveals Roles for Candidate Phyla and Other Microbial Community Members in Biogeochemical Transformations in Oil Reservoirs.</title>
        <authorList>
            <person name="Hu P."/>
            <person name="Tom L."/>
            <person name="Singh A."/>
            <person name="Thomas B.C."/>
            <person name="Baker B.J."/>
            <person name="Piceno Y.M."/>
            <person name="Andersen G.L."/>
            <person name="Banfield J.F."/>
        </authorList>
    </citation>
    <scope>NUCLEOTIDE SEQUENCE [LARGE SCALE GENOMIC DNA]</scope>
</reference>
<dbReference type="Pfam" id="PF13614">
    <property type="entry name" value="AAA_31"/>
    <property type="match status" value="1"/>
</dbReference>
<dbReference type="InterPro" id="IPR050678">
    <property type="entry name" value="DNA_Partitioning_ATPase"/>
</dbReference>
<dbReference type="SUPFAM" id="SSF52540">
    <property type="entry name" value="P-loop containing nucleoside triphosphate hydrolases"/>
    <property type="match status" value="1"/>
</dbReference>
<dbReference type="PATRIC" id="fig|172049.5.peg.1873"/>
<gene>
    <name evidence="2" type="ORF">XD54_1007</name>
</gene>
<comment type="caution">
    <text evidence="2">The sequence shown here is derived from an EMBL/GenBank/DDBJ whole genome shotgun (WGS) entry which is preliminary data.</text>
</comment>
<dbReference type="InterPro" id="IPR025669">
    <property type="entry name" value="AAA_dom"/>
</dbReference>
<dbReference type="Proteomes" id="UP000053911">
    <property type="component" value="Unassembled WGS sequence"/>
</dbReference>
<dbReference type="EMBL" id="LGFD01000016">
    <property type="protein sequence ID" value="KUK17725.1"/>
    <property type="molecule type" value="Genomic_DNA"/>
</dbReference>
<feature type="domain" description="AAA" evidence="1">
    <location>
        <begin position="4"/>
        <end position="184"/>
    </location>
</feature>
<dbReference type="PANTHER" id="PTHR13696:SF99">
    <property type="entry name" value="COBYRINIC ACID AC-DIAMIDE SYNTHASE"/>
    <property type="match status" value="1"/>
</dbReference>
<organism evidence="2 3">
    <name type="scientific">Thermococcus sibiricus</name>
    <dbReference type="NCBI Taxonomy" id="172049"/>
    <lineage>
        <taxon>Archaea</taxon>
        <taxon>Methanobacteriati</taxon>
        <taxon>Methanobacteriota</taxon>
        <taxon>Thermococci</taxon>
        <taxon>Thermococcales</taxon>
        <taxon>Thermococcaceae</taxon>
        <taxon>Thermococcus</taxon>
    </lineage>
</organism>
<dbReference type="RefSeq" id="WP_283217588.1">
    <property type="nucleotide sequence ID" value="NZ_LGFD01000016.1"/>
</dbReference>
<dbReference type="AlphaFoldDB" id="A0A117L1W5"/>
<evidence type="ECO:0000313" key="3">
    <source>
        <dbReference type="Proteomes" id="UP000053911"/>
    </source>
</evidence>
<sequence length="260" mass="29064">MAIIISIANQKGGVGKTTISLNLAYALAKKGYDTLIIDTDPQFNLTFALIGMDIIKRNDNNIGTLLIENAVKKTQIENAIIPIEENLSLIPSHLKVSAIERLLMTAYMREQRLKRVLEKIEDEYDFIIIDNPPSLGIFLINSLGASDYVLIPTELGYFSVMGVQLTLDVIREIKSTELNPDLEIMGIVANKFTRQSKVPQVRLDQLKETYPDLPVVAILPRAVAVEKSQGEGKPVFEFDPKNRVSKAFLQLAEKVIKNVR</sequence>
<protein>
    <submittedName>
        <fullName evidence="2">Soj like protein</fullName>
    </submittedName>
</protein>